<organism evidence="2 3">
    <name type="scientific">Bergeyella porcorum</name>
    <dbReference type="NCBI Taxonomy" id="1735111"/>
    <lineage>
        <taxon>Bacteria</taxon>
        <taxon>Pseudomonadati</taxon>
        <taxon>Bacteroidota</taxon>
        <taxon>Flavobacteriia</taxon>
        <taxon>Flavobacteriales</taxon>
        <taxon>Weeksellaceae</taxon>
        <taxon>Bergeyella</taxon>
    </lineage>
</organism>
<dbReference type="SUPFAM" id="SSF56601">
    <property type="entry name" value="beta-lactamase/transpeptidase-like"/>
    <property type="match status" value="1"/>
</dbReference>
<dbReference type="Gene3D" id="3.40.710.10">
    <property type="entry name" value="DD-peptidase/beta-lactamase superfamily"/>
    <property type="match status" value="1"/>
</dbReference>
<protein>
    <recommendedName>
        <fullName evidence="1">Penicillin-binding protein transpeptidase domain-containing protein</fullName>
    </recommendedName>
</protein>
<dbReference type="InterPro" id="IPR012338">
    <property type="entry name" value="Beta-lactam/transpept-like"/>
</dbReference>
<dbReference type="GO" id="GO:0008658">
    <property type="term" value="F:penicillin binding"/>
    <property type="evidence" value="ECO:0007669"/>
    <property type="project" value="InterPro"/>
</dbReference>
<dbReference type="EMBL" id="CP136426">
    <property type="protein sequence ID" value="WOC52173.1"/>
    <property type="molecule type" value="Genomic_DNA"/>
</dbReference>
<proteinExistence type="predicted"/>
<reference evidence="2" key="1">
    <citation type="submission" date="2023-10" db="EMBL/GenBank/DDBJ databases">
        <title>Characterization and whole genome sequencing of a novel strain of Bergeyella porcorum QD2021 isolated from pig.</title>
        <authorList>
            <person name="Liu G."/>
            <person name="Chen C."/>
            <person name="Han X."/>
        </authorList>
    </citation>
    <scope>NUCLEOTIDE SEQUENCE</scope>
    <source>
        <strain evidence="2">QD2021</strain>
    </source>
</reference>
<evidence type="ECO:0000313" key="2">
    <source>
        <dbReference type="EMBL" id="WOC52173.1"/>
    </source>
</evidence>
<name>A0AAU0F5W1_9FLAO</name>
<accession>A0AAU0F5W1</accession>
<evidence type="ECO:0000313" key="3">
    <source>
        <dbReference type="Proteomes" id="UP001432059"/>
    </source>
</evidence>
<sequence length="58" mass="6230">MVDAKHYESVLKGMEQVVLAGTARGLRSTEFTQLAKTGTAQVPQGKDNSVFCINRSCG</sequence>
<dbReference type="Proteomes" id="UP001432059">
    <property type="component" value="Chromosome"/>
</dbReference>
<dbReference type="Pfam" id="PF00905">
    <property type="entry name" value="Transpeptidase"/>
    <property type="match status" value="1"/>
</dbReference>
<evidence type="ECO:0000259" key="1">
    <source>
        <dbReference type="Pfam" id="PF00905"/>
    </source>
</evidence>
<feature type="domain" description="Penicillin-binding protein transpeptidase" evidence="1">
    <location>
        <begin position="2"/>
        <end position="48"/>
    </location>
</feature>
<dbReference type="InterPro" id="IPR001460">
    <property type="entry name" value="PCN-bd_Tpept"/>
</dbReference>
<dbReference type="KEGG" id="bpor:BPO_1526"/>
<gene>
    <name evidence="2" type="ORF">BPO_1526</name>
</gene>
<keyword evidence="3" id="KW-1185">Reference proteome</keyword>
<dbReference type="AlphaFoldDB" id="A0AAU0F5W1"/>